<keyword evidence="1" id="KW-0812">Transmembrane</keyword>
<dbReference type="RefSeq" id="WP_124947067.1">
    <property type="nucleotide sequence ID" value="NZ_BHVT01000057.1"/>
</dbReference>
<dbReference type="GO" id="GO:0003824">
    <property type="term" value="F:catalytic activity"/>
    <property type="evidence" value="ECO:0007669"/>
    <property type="project" value="UniProtKB-ARBA"/>
</dbReference>
<dbReference type="InterPro" id="IPR043128">
    <property type="entry name" value="Rev_trsase/Diguanyl_cyclase"/>
</dbReference>
<dbReference type="Proteomes" id="UP000295367">
    <property type="component" value="Unassembled WGS sequence"/>
</dbReference>
<comment type="caution">
    <text evidence="3">The sequence shown here is derived from an EMBL/GenBank/DDBJ whole genome shotgun (WGS) entry which is preliminary data.</text>
</comment>
<dbReference type="AlphaFoldDB" id="A0A4R3YCB1"/>
<reference evidence="3 4" key="1">
    <citation type="submission" date="2019-03" db="EMBL/GenBank/DDBJ databases">
        <title>Genomic Encyclopedia of Type Strains, Phase IV (KMG-IV): sequencing the most valuable type-strain genomes for metagenomic binning, comparative biology and taxonomic classification.</title>
        <authorList>
            <person name="Goeker M."/>
        </authorList>
    </citation>
    <scope>NUCLEOTIDE SEQUENCE [LARGE SCALE GENOMIC DNA]</scope>
    <source>
        <strain evidence="3 4">DSM 100309</strain>
    </source>
</reference>
<feature type="transmembrane region" description="Helical" evidence="1">
    <location>
        <begin position="12"/>
        <end position="33"/>
    </location>
</feature>
<dbReference type="FunFam" id="3.30.70.270:FF:000001">
    <property type="entry name" value="Diguanylate cyclase domain protein"/>
    <property type="match status" value="1"/>
</dbReference>
<evidence type="ECO:0000259" key="2">
    <source>
        <dbReference type="PROSITE" id="PS50887"/>
    </source>
</evidence>
<dbReference type="CDD" id="cd01949">
    <property type="entry name" value="GGDEF"/>
    <property type="match status" value="1"/>
</dbReference>
<dbReference type="SUPFAM" id="SSF55073">
    <property type="entry name" value="Nucleotide cyclase"/>
    <property type="match status" value="1"/>
</dbReference>
<proteinExistence type="predicted"/>
<dbReference type="InterPro" id="IPR029787">
    <property type="entry name" value="Nucleotide_cyclase"/>
</dbReference>
<dbReference type="EMBL" id="SMCO01000002">
    <property type="protein sequence ID" value="TCV89620.1"/>
    <property type="molecule type" value="Genomic_DNA"/>
</dbReference>
<name>A0A4R3YCB1_9PROT</name>
<keyword evidence="1" id="KW-1133">Transmembrane helix</keyword>
<feature type="domain" description="GGDEF" evidence="2">
    <location>
        <begin position="111"/>
        <end position="249"/>
    </location>
</feature>
<dbReference type="SMART" id="SM00267">
    <property type="entry name" value="GGDEF"/>
    <property type="match status" value="1"/>
</dbReference>
<dbReference type="InterPro" id="IPR052163">
    <property type="entry name" value="DGC-Regulatory_Protein"/>
</dbReference>
<evidence type="ECO:0000256" key="1">
    <source>
        <dbReference type="SAM" id="Phobius"/>
    </source>
</evidence>
<keyword evidence="4" id="KW-1185">Reference proteome</keyword>
<organism evidence="3 4">
    <name type="scientific">Sulfurirhabdus autotrophica</name>
    <dbReference type="NCBI Taxonomy" id="1706046"/>
    <lineage>
        <taxon>Bacteria</taxon>
        <taxon>Pseudomonadati</taxon>
        <taxon>Pseudomonadota</taxon>
        <taxon>Betaproteobacteria</taxon>
        <taxon>Nitrosomonadales</taxon>
        <taxon>Sulfuricellaceae</taxon>
        <taxon>Sulfurirhabdus</taxon>
    </lineage>
</organism>
<evidence type="ECO:0000313" key="3">
    <source>
        <dbReference type="EMBL" id="TCV89620.1"/>
    </source>
</evidence>
<dbReference type="InterPro" id="IPR000160">
    <property type="entry name" value="GGDEF_dom"/>
</dbReference>
<feature type="transmembrane region" description="Helical" evidence="1">
    <location>
        <begin position="39"/>
        <end position="62"/>
    </location>
</feature>
<accession>A0A4R3YCB1</accession>
<gene>
    <name evidence="3" type="ORF">EDC63_102140</name>
</gene>
<protein>
    <submittedName>
        <fullName evidence="3">Diguanylate cyclase (GGDEF)-like protein</fullName>
    </submittedName>
</protein>
<evidence type="ECO:0000313" key="4">
    <source>
        <dbReference type="Proteomes" id="UP000295367"/>
    </source>
</evidence>
<dbReference type="OrthoDB" id="9813903at2"/>
<dbReference type="Gene3D" id="3.30.70.270">
    <property type="match status" value="1"/>
</dbReference>
<dbReference type="PROSITE" id="PS50887">
    <property type="entry name" value="GGDEF"/>
    <property type="match status" value="1"/>
</dbReference>
<dbReference type="Pfam" id="PF00990">
    <property type="entry name" value="GGDEF"/>
    <property type="match status" value="1"/>
</dbReference>
<sequence>MIIELLSTKQVIIRIAAIIASAEFLIMLVLRIVPFEMNAIAEAVLDVMLLATLSTPAVYLWVIKPFVNARDDALGQISHLAFTDALTQLANRRHVLKHLERVLASSVRHKIFGALLVIDLDGFKRVNDDFGHDAGDAVLVEIATRFRSSIRTEDVAGRMGGDEFVVMVDHLDVDEPQAKDKSLRIAEKLINLANRPFDFNGHVLHVGASIGICLLGSERLDAVEALNKADMAMYRAKKSGKGCAVLYDKSWE</sequence>
<dbReference type="PANTHER" id="PTHR46663:SF4">
    <property type="entry name" value="DIGUANYLATE CYCLASE DGCT-RELATED"/>
    <property type="match status" value="1"/>
</dbReference>
<keyword evidence="1" id="KW-0472">Membrane</keyword>
<dbReference type="NCBIfam" id="TIGR00254">
    <property type="entry name" value="GGDEF"/>
    <property type="match status" value="1"/>
</dbReference>
<dbReference type="PANTHER" id="PTHR46663">
    <property type="entry name" value="DIGUANYLATE CYCLASE DGCT-RELATED"/>
    <property type="match status" value="1"/>
</dbReference>